<evidence type="ECO:0000313" key="1">
    <source>
        <dbReference type="EMBL" id="AUX35979.1"/>
    </source>
</evidence>
<dbReference type="EMBL" id="CP012672">
    <property type="protein sequence ID" value="AUX35979.1"/>
    <property type="molecule type" value="Genomic_DNA"/>
</dbReference>
<protein>
    <submittedName>
        <fullName evidence="1">Uncharacterized protein</fullName>
    </submittedName>
</protein>
<dbReference type="Proteomes" id="UP000295497">
    <property type="component" value="Chromosome"/>
</dbReference>
<gene>
    <name evidence="1" type="ORF">SOCE836_081830</name>
</gene>
<sequence>MRGAARSGREAPREICFVELNDIPDAASSTPPSLPPGMMAARSSSAASISGWGWIERWTSAPRRASWSRSRWSCARAPRSRPPLGQRDLRYCYR</sequence>
<accession>A0A4P2QZE4</accession>
<proteinExistence type="predicted"/>
<evidence type="ECO:0000313" key="2">
    <source>
        <dbReference type="Proteomes" id="UP000295497"/>
    </source>
</evidence>
<name>A0A4P2QZE4_SORCE</name>
<organism evidence="1 2">
    <name type="scientific">Sorangium cellulosum</name>
    <name type="common">Polyangium cellulosum</name>
    <dbReference type="NCBI Taxonomy" id="56"/>
    <lineage>
        <taxon>Bacteria</taxon>
        <taxon>Pseudomonadati</taxon>
        <taxon>Myxococcota</taxon>
        <taxon>Polyangia</taxon>
        <taxon>Polyangiales</taxon>
        <taxon>Polyangiaceae</taxon>
        <taxon>Sorangium</taxon>
    </lineage>
</organism>
<reference evidence="1 2" key="1">
    <citation type="submission" date="2015-09" db="EMBL/GenBank/DDBJ databases">
        <title>Sorangium comparison.</title>
        <authorList>
            <person name="Zaburannyi N."/>
            <person name="Bunk B."/>
            <person name="Overmann J."/>
            <person name="Mueller R."/>
        </authorList>
    </citation>
    <scope>NUCLEOTIDE SEQUENCE [LARGE SCALE GENOMIC DNA]</scope>
    <source>
        <strain evidence="1 2">So ce836</strain>
    </source>
</reference>
<dbReference type="AlphaFoldDB" id="A0A4P2QZE4"/>